<dbReference type="HOGENOM" id="CLU_053563_0_0_1"/>
<evidence type="ECO:0000256" key="1">
    <source>
        <dbReference type="SAM" id="MobiDB-lite"/>
    </source>
</evidence>
<feature type="non-terminal residue" evidence="2">
    <location>
        <position position="300"/>
    </location>
</feature>
<reference evidence="3" key="2">
    <citation type="submission" date="2015-01" db="EMBL/GenBank/DDBJ databases">
        <title>Evolutionary Origins and Diversification of the Mycorrhizal Mutualists.</title>
        <authorList>
            <consortium name="DOE Joint Genome Institute"/>
            <consortium name="Mycorrhizal Genomics Consortium"/>
            <person name="Kohler A."/>
            <person name="Kuo A."/>
            <person name="Nagy L.G."/>
            <person name="Floudas D."/>
            <person name="Copeland A."/>
            <person name="Barry K.W."/>
            <person name="Cichocki N."/>
            <person name="Veneault-Fourrey C."/>
            <person name="LaButti K."/>
            <person name="Lindquist E.A."/>
            <person name="Lipzen A."/>
            <person name="Lundell T."/>
            <person name="Morin E."/>
            <person name="Murat C."/>
            <person name="Riley R."/>
            <person name="Ohm R."/>
            <person name="Sun H."/>
            <person name="Tunlid A."/>
            <person name="Henrissat B."/>
            <person name="Grigoriev I.V."/>
            <person name="Hibbett D.S."/>
            <person name="Martin F."/>
        </authorList>
    </citation>
    <scope>NUCLEOTIDE SEQUENCE [LARGE SCALE GENOMIC DNA]</scope>
    <source>
        <strain evidence="3">UH-Slu-Lm8-n1</strain>
    </source>
</reference>
<keyword evidence="3" id="KW-1185">Reference proteome</keyword>
<feature type="non-terminal residue" evidence="2">
    <location>
        <position position="1"/>
    </location>
</feature>
<evidence type="ECO:0000313" key="2">
    <source>
        <dbReference type="EMBL" id="KIK34556.1"/>
    </source>
</evidence>
<feature type="region of interest" description="Disordered" evidence="1">
    <location>
        <begin position="1"/>
        <end position="29"/>
    </location>
</feature>
<reference evidence="2 3" key="1">
    <citation type="submission" date="2014-04" db="EMBL/GenBank/DDBJ databases">
        <authorList>
            <consortium name="DOE Joint Genome Institute"/>
            <person name="Kuo A."/>
            <person name="Ruytinx J."/>
            <person name="Rineau F."/>
            <person name="Colpaert J."/>
            <person name="Kohler A."/>
            <person name="Nagy L.G."/>
            <person name="Floudas D."/>
            <person name="Copeland A."/>
            <person name="Barry K.W."/>
            <person name="Cichocki N."/>
            <person name="Veneault-Fourrey C."/>
            <person name="LaButti K."/>
            <person name="Lindquist E.A."/>
            <person name="Lipzen A."/>
            <person name="Lundell T."/>
            <person name="Morin E."/>
            <person name="Murat C."/>
            <person name="Sun H."/>
            <person name="Tunlid A."/>
            <person name="Henrissat B."/>
            <person name="Grigoriev I.V."/>
            <person name="Hibbett D.S."/>
            <person name="Martin F."/>
            <person name="Nordberg H.P."/>
            <person name="Cantor M.N."/>
            <person name="Hua S.X."/>
        </authorList>
    </citation>
    <scope>NUCLEOTIDE SEQUENCE [LARGE SCALE GENOMIC DNA]</scope>
    <source>
        <strain evidence="2 3">UH-Slu-Lm8-n1</strain>
    </source>
</reference>
<organism evidence="2 3">
    <name type="scientific">Suillus luteus UH-Slu-Lm8-n1</name>
    <dbReference type="NCBI Taxonomy" id="930992"/>
    <lineage>
        <taxon>Eukaryota</taxon>
        <taxon>Fungi</taxon>
        <taxon>Dikarya</taxon>
        <taxon>Basidiomycota</taxon>
        <taxon>Agaricomycotina</taxon>
        <taxon>Agaricomycetes</taxon>
        <taxon>Agaricomycetidae</taxon>
        <taxon>Boletales</taxon>
        <taxon>Suillineae</taxon>
        <taxon>Suillaceae</taxon>
        <taxon>Suillus</taxon>
    </lineage>
</organism>
<evidence type="ECO:0000313" key="3">
    <source>
        <dbReference type="Proteomes" id="UP000054485"/>
    </source>
</evidence>
<sequence>EDTEPDYEDDLTPSPRRKHPGKRGAMNHLHNSFRKYLRDKRLLNSKNGSLPQSPSSQMVQAFNRDNESPPRLDNIAIDWNDSLSYASVIFDEDTMNLDDLRVLCIDKLRRTHQAHRDHSKIEGFANSQERENATCEFASRSSRRQRLDRLNTRRHGTLERRRKIIEQNHHRNPQTWDTIRRIINRLDADGMSGDETETPLGANPKKVRRVALPWISPEITGLLHAVESYAPAIYEENMSVPVGNASLPRLMEAKRTSQNSIAIARLPRNWYDGNWYKVNSSSAKALLGVRKDFEIPFLVR</sequence>
<dbReference type="EMBL" id="KN835736">
    <property type="protein sequence ID" value="KIK34556.1"/>
    <property type="molecule type" value="Genomic_DNA"/>
</dbReference>
<dbReference type="Proteomes" id="UP000054485">
    <property type="component" value="Unassembled WGS sequence"/>
</dbReference>
<dbReference type="InParanoid" id="A0A0C9ZYM7"/>
<protein>
    <submittedName>
        <fullName evidence="2">Uncharacterized protein</fullName>
    </submittedName>
</protein>
<gene>
    <name evidence="2" type="ORF">CY34DRAFT_41633</name>
</gene>
<proteinExistence type="predicted"/>
<dbReference type="OrthoDB" id="3224221at2759"/>
<feature type="compositionally biased region" description="Acidic residues" evidence="1">
    <location>
        <begin position="1"/>
        <end position="11"/>
    </location>
</feature>
<dbReference type="STRING" id="930992.A0A0C9ZYM7"/>
<dbReference type="AlphaFoldDB" id="A0A0C9ZYM7"/>
<accession>A0A0C9ZYM7</accession>
<name>A0A0C9ZYM7_9AGAM</name>